<protein>
    <recommendedName>
        <fullName evidence="1">NmrA-like domain-containing protein</fullName>
    </recommendedName>
</protein>
<dbReference type="Gene3D" id="3.40.50.720">
    <property type="entry name" value="NAD(P)-binding Rossmann-like Domain"/>
    <property type="match status" value="1"/>
</dbReference>
<sequence length="77" mass="8410">MISLKHDPTTLIIGATGSIGRAVVQELANSNLLHIRAVTRDSSAAQAFRQQGIEPIHLDLSQYETYAPALRQLVKIT</sequence>
<reference evidence="2 3" key="1">
    <citation type="journal article" date="2019" name="Genome Biol. Evol.">
        <title>Day and night: Metabolic profiles and evolutionary relationships of six axenic non-marine cyanobacteria.</title>
        <authorList>
            <person name="Will S.E."/>
            <person name="Henke P."/>
            <person name="Boedeker C."/>
            <person name="Huang S."/>
            <person name="Brinkmann H."/>
            <person name="Rohde M."/>
            <person name="Jarek M."/>
            <person name="Friedl T."/>
            <person name="Seufert S."/>
            <person name="Schumacher M."/>
            <person name="Overmann J."/>
            <person name="Neumann-Schaal M."/>
            <person name="Petersen J."/>
        </authorList>
    </citation>
    <scope>NUCLEOTIDE SEQUENCE [LARGE SCALE GENOMIC DNA]</scope>
    <source>
        <strain evidence="2 3">SAG 39.79</strain>
    </source>
</reference>
<comment type="caution">
    <text evidence="2">The sequence shown here is derived from an EMBL/GenBank/DDBJ whole genome shotgun (WGS) entry which is preliminary data.</text>
</comment>
<dbReference type="RefSeq" id="WP_158631901.1">
    <property type="nucleotide sequence ID" value="NZ_JAVKZF010000001.1"/>
</dbReference>
<feature type="domain" description="NmrA-like" evidence="1">
    <location>
        <begin position="9"/>
        <end position="72"/>
    </location>
</feature>
<keyword evidence="3" id="KW-1185">Reference proteome</keyword>
<accession>A0AB37UC24</accession>
<dbReference type="Proteomes" id="UP000282574">
    <property type="component" value="Unassembled WGS sequence"/>
</dbReference>
<gene>
    <name evidence="2" type="ORF">DSM107010_58800</name>
</gene>
<dbReference type="Pfam" id="PF05368">
    <property type="entry name" value="NmrA"/>
    <property type="match status" value="1"/>
</dbReference>
<dbReference type="SUPFAM" id="SSF51735">
    <property type="entry name" value="NAD(P)-binding Rossmann-fold domains"/>
    <property type="match status" value="1"/>
</dbReference>
<name>A0AB37UC24_9CYAN</name>
<dbReference type="InterPro" id="IPR036291">
    <property type="entry name" value="NAD(P)-bd_dom_sf"/>
</dbReference>
<proteinExistence type="predicted"/>
<dbReference type="InterPro" id="IPR008030">
    <property type="entry name" value="NmrA-like"/>
</dbReference>
<evidence type="ECO:0000259" key="1">
    <source>
        <dbReference type="Pfam" id="PF05368"/>
    </source>
</evidence>
<dbReference type="EMBL" id="RSCK01000090">
    <property type="protein sequence ID" value="RUT04160.1"/>
    <property type="molecule type" value="Genomic_DNA"/>
</dbReference>
<evidence type="ECO:0000313" key="3">
    <source>
        <dbReference type="Proteomes" id="UP000282574"/>
    </source>
</evidence>
<evidence type="ECO:0000313" key="2">
    <source>
        <dbReference type="EMBL" id="RUT04160.1"/>
    </source>
</evidence>
<organism evidence="2 3">
    <name type="scientific">Chroococcidiopsis cubana SAG 39.79</name>
    <dbReference type="NCBI Taxonomy" id="388085"/>
    <lineage>
        <taxon>Bacteria</taxon>
        <taxon>Bacillati</taxon>
        <taxon>Cyanobacteriota</taxon>
        <taxon>Cyanophyceae</taxon>
        <taxon>Chroococcidiopsidales</taxon>
        <taxon>Chroococcidiopsidaceae</taxon>
        <taxon>Chroococcidiopsis</taxon>
    </lineage>
</organism>
<dbReference type="AlphaFoldDB" id="A0AB37UC24"/>